<sequence length="44" mass="5195">MKELKDYTFLFDVDDTLIYTNLTNFLSYKRAIFEVTGMVLSHNS</sequence>
<dbReference type="AlphaFoldDB" id="A0A9Q4KHG8"/>
<gene>
    <name evidence="1" type="ORF">O6B32_07100</name>
</gene>
<accession>A0A9Q4KHG8</accession>
<organism evidence="1 2">
    <name type="scientific">Campylobacter ureolyticus</name>
    <dbReference type="NCBI Taxonomy" id="827"/>
    <lineage>
        <taxon>Bacteria</taxon>
        <taxon>Pseudomonadati</taxon>
        <taxon>Campylobacterota</taxon>
        <taxon>Epsilonproteobacteria</taxon>
        <taxon>Campylobacterales</taxon>
        <taxon>Campylobacteraceae</taxon>
        <taxon>Campylobacter</taxon>
    </lineage>
</organism>
<comment type="caution">
    <text evidence="1">The sequence shown here is derived from an EMBL/GenBank/DDBJ whole genome shotgun (WGS) entry which is preliminary data.</text>
</comment>
<evidence type="ECO:0000313" key="1">
    <source>
        <dbReference type="EMBL" id="MCZ6160246.1"/>
    </source>
</evidence>
<dbReference type="Proteomes" id="UP001075225">
    <property type="component" value="Unassembled WGS sequence"/>
</dbReference>
<dbReference type="RefSeq" id="WP_269484937.1">
    <property type="nucleotide sequence ID" value="NZ_JAPXGO010000006.1"/>
</dbReference>
<dbReference type="EMBL" id="JAPXGO010000006">
    <property type="protein sequence ID" value="MCZ6160246.1"/>
    <property type="molecule type" value="Genomic_DNA"/>
</dbReference>
<proteinExistence type="predicted"/>
<evidence type="ECO:0000313" key="2">
    <source>
        <dbReference type="Proteomes" id="UP001075225"/>
    </source>
</evidence>
<reference evidence="1" key="1">
    <citation type="submission" date="2022-12" db="EMBL/GenBank/DDBJ databases">
        <title>Species Delineation and Comparative Genomics within the Campylobacter ureolyticus Complex.</title>
        <authorList>
            <person name="Maki J."/>
            <person name="Howard M."/>
            <person name="Connelly S."/>
            <person name="Hardy D.J."/>
            <person name="Cameron A."/>
        </authorList>
    </citation>
    <scope>NUCLEOTIDE SEQUENCE</scope>
    <source>
        <strain evidence="1">URMC_787</strain>
    </source>
</reference>
<name>A0A9Q4KHG8_9BACT</name>
<protein>
    <submittedName>
        <fullName evidence="1">Uncharacterized protein</fullName>
    </submittedName>
</protein>